<dbReference type="PANTHER" id="PTHR48466">
    <property type="entry name" value="OS10G0509000 PROTEIN-RELATED"/>
    <property type="match status" value="1"/>
</dbReference>
<evidence type="ECO:0000256" key="5">
    <source>
        <dbReference type="SAM" id="MobiDB-lite"/>
    </source>
</evidence>
<feature type="compositionally biased region" description="Polar residues" evidence="5">
    <location>
        <begin position="8"/>
        <end position="20"/>
    </location>
</feature>
<feature type="domain" description="DNA mismatch repair proteins mutS family" evidence="6">
    <location>
        <begin position="616"/>
        <end position="632"/>
    </location>
</feature>
<dbReference type="GO" id="GO:0005524">
    <property type="term" value="F:ATP binding"/>
    <property type="evidence" value="ECO:0007669"/>
    <property type="project" value="UniProtKB-KW"/>
</dbReference>
<organism evidence="7 8">
    <name type="scientific">Chloropicon roscoffensis</name>
    <dbReference type="NCBI Taxonomy" id="1461544"/>
    <lineage>
        <taxon>Eukaryota</taxon>
        <taxon>Viridiplantae</taxon>
        <taxon>Chlorophyta</taxon>
        <taxon>Chloropicophyceae</taxon>
        <taxon>Chloropicales</taxon>
        <taxon>Chloropicaceae</taxon>
        <taxon>Chloropicon</taxon>
    </lineage>
</organism>
<dbReference type="GO" id="GO:0140664">
    <property type="term" value="F:ATP-dependent DNA damage sensor activity"/>
    <property type="evidence" value="ECO:0007669"/>
    <property type="project" value="InterPro"/>
</dbReference>
<dbReference type="NCBIfam" id="TIGR01069">
    <property type="entry name" value="mutS2"/>
    <property type="match status" value="1"/>
</dbReference>
<feature type="region of interest" description="Disordered" evidence="5">
    <location>
        <begin position="53"/>
        <end position="102"/>
    </location>
</feature>
<keyword evidence="1" id="KW-0547">Nucleotide-binding</keyword>
<dbReference type="AlphaFoldDB" id="A0AAX4PLL4"/>
<feature type="region of interest" description="Disordered" evidence="5">
    <location>
        <begin position="731"/>
        <end position="751"/>
    </location>
</feature>
<dbReference type="InterPro" id="IPR005747">
    <property type="entry name" value="MutS2"/>
</dbReference>
<feature type="compositionally biased region" description="Polar residues" evidence="5">
    <location>
        <begin position="62"/>
        <end position="72"/>
    </location>
</feature>
<keyword evidence="3" id="KW-0238">DNA-binding</keyword>
<dbReference type="GO" id="GO:0004519">
    <property type="term" value="F:endonuclease activity"/>
    <property type="evidence" value="ECO:0007669"/>
    <property type="project" value="UniProtKB-KW"/>
</dbReference>
<keyword evidence="2" id="KW-0067">ATP-binding</keyword>
<evidence type="ECO:0000313" key="7">
    <source>
        <dbReference type="EMBL" id="WZN67017.1"/>
    </source>
</evidence>
<keyword evidence="8" id="KW-1185">Reference proteome</keyword>
<feature type="coiled-coil region" evidence="4">
    <location>
        <begin position="755"/>
        <end position="782"/>
    </location>
</feature>
<gene>
    <name evidence="7" type="ORF">HKI87_17g85890</name>
</gene>
<protein>
    <submittedName>
        <fullName evidence="7">Endonuclease MutS2</fullName>
    </submittedName>
</protein>
<dbReference type="GO" id="GO:0045910">
    <property type="term" value="P:negative regulation of DNA recombination"/>
    <property type="evidence" value="ECO:0007669"/>
    <property type="project" value="InterPro"/>
</dbReference>
<dbReference type="Pfam" id="PF00488">
    <property type="entry name" value="MutS_V"/>
    <property type="match status" value="1"/>
</dbReference>
<dbReference type="Gene3D" id="3.40.50.300">
    <property type="entry name" value="P-loop containing nucleotide triphosphate hydrolases"/>
    <property type="match status" value="1"/>
</dbReference>
<dbReference type="GO" id="GO:0030983">
    <property type="term" value="F:mismatched DNA binding"/>
    <property type="evidence" value="ECO:0007669"/>
    <property type="project" value="InterPro"/>
</dbReference>
<evidence type="ECO:0000256" key="2">
    <source>
        <dbReference type="ARBA" id="ARBA00022840"/>
    </source>
</evidence>
<proteinExistence type="predicted"/>
<dbReference type="EMBL" id="CP151517">
    <property type="protein sequence ID" value="WZN67017.1"/>
    <property type="molecule type" value="Genomic_DNA"/>
</dbReference>
<dbReference type="SUPFAM" id="SSF48334">
    <property type="entry name" value="DNA repair protein MutS, domain III"/>
    <property type="match status" value="1"/>
</dbReference>
<feature type="region of interest" description="Disordered" evidence="5">
    <location>
        <begin position="862"/>
        <end position="883"/>
    </location>
</feature>
<dbReference type="PANTHER" id="PTHR48466:SF2">
    <property type="entry name" value="OS10G0509000 PROTEIN"/>
    <property type="match status" value="1"/>
</dbReference>
<reference evidence="7 8" key="1">
    <citation type="submission" date="2024-03" db="EMBL/GenBank/DDBJ databases">
        <title>Complete genome sequence of the green alga Chloropicon roscoffensis RCC1871.</title>
        <authorList>
            <person name="Lemieux C."/>
            <person name="Pombert J.-F."/>
            <person name="Otis C."/>
            <person name="Turmel M."/>
        </authorList>
    </citation>
    <scope>NUCLEOTIDE SEQUENCE [LARGE SCALE GENOMIC DNA]</scope>
    <source>
        <strain evidence="7 8">RCC1871</strain>
    </source>
</reference>
<evidence type="ECO:0000256" key="1">
    <source>
        <dbReference type="ARBA" id="ARBA00022741"/>
    </source>
</evidence>
<dbReference type="GO" id="GO:0006298">
    <property type="term" value="P:mismatch repair"/>
    <property type="evidence" value="ECO:0007669"/>
    <property type="project" value="InterPro"/>
</dbReference>
<keyword evidence="7" id="KW-0540">Nuclease</keyword>
<dbReference type="SMART" id="SM00534">
    <property type="entry name" value="MUTSac"/>
    <property type="match status" value="1"/>
</dbReference>
<evidence type="ECO:0000256" key="3">
    <source>
        <dbReference type="ARBA" id="ARBA00023125"/>
    </source>
</evidence>
<dbReference type="InterPro" id="IPR007696">
    <property type="entry name" value="DNA_mismatch_repair_MutS_core"/>
</dbReference>
<keyword evidence="7" id="KW-0378">Hydrolase</keyword>
<dbReference type="InterPro" id="IPR036187">
    <property type="entry name" value="DNA_mismatch_repair_MutS_sf"/>
</dbReference>
<dbReference type="InterPro" id="IPR045076">
    <property type="entry name" value="MutS"/>
</dbReference>
<accession>A0AAX4PLL4</accession>
<dbReference type="PROSITE" id="PS00486">
    <property type="entry name" value="DNA_MISMATCH_REPAIR_2"/>
    <property type="match status" value="1"/>
</dbReference>
<feature type="region of interest" description="Disordered" evidence="5">
    <location>
        <begin position="1"/>
        <end position="20"/>
    </location>
</feature>
<keyword evidence="7" id="KW-0255">Endonuclease</keyword>
<feature type="region of interest" description="Disordered" evidence="5">
    <location>
        <begin position="210"/>
        <end position="231"/>
    </location>
</feature>
<name>A0AAX4PLL4_9CHLO</name>
<evidence type="ECO:0000259" key="6">
    <source>
        <dbReference type="PROSITE" id="PS00486"/>
    </source>
</evidence>
<sequence>MHTDMRGPTTSRASTTGRSQRNWRWSPAFFFQVREKATCFRRGGERRGEALVRSRAVDNGDQRASSQASFKNIESEEARRERPRHNLSNTVKADSPADDSEDQSELYRLGEHLLRTTLEACEWPRVLRQLSRFARTAMAKERLLMGREDVVRAGKTAGEANDLLAQTAVIGALYEEGDAMVRAEVEGLERDLEALGDVSVWLRMVGSLPPLPSPAGEGEEGKSRAQKPRTVGTKTKTEMAVLDVRETDACVTCVEDACACVRTSQQVLMERDSDAQVFSGVYTESREAMLEAAEALVRECRRAVKPGLLYLDSGATPRLSEIRDRTREVEMELRTRLEDACATLFEEEIVPEKQVVFRRDRYCIPVKRGMQGASGTLKGAITLGESKTGQTVYVEPKFCVPMNNELMRLRSEEAKEETRVLRALTSKIRRGAEDIMGVYDQVVEVDTCFARAKHAAWIGGIRPEFAISPAGEDGDRGDAFDPIALTGVVHPVLLEQALESSDGSEVSEGGRPSGVTPVDISVPKGCRVLTISGPNTGGKTASMKTIALCLHMAKCGLFLPTGGSCGAKLAFFDKVLADIGDNQSLEGSLSTFSSHVTRLRDICAIVEHSKSEGSSTLVLLDEVGSGTNPTEGAAIAVATLRHLSESATLTVATTHFSELKALALAGAEGEYEGWRNASVEFDLETLRPTYRLVLGELGASNALHIARAIGLDESILRDAEREVEGMAAASAMAQNSSFEDEGAPEGEGGGASAVFQSLSKQLSKAKELEERSEAQLAGLETEAAALGATTEANGLAFGEPWTAQMRSALEAEEADFVSACERCVAEAVESYESGRWDHNRAEAVIRSVEAAARRRQTEISVAAQATRTEASADRDEDSDGSSLWFPKRGDRVKMRRLGGTRATVVSVNKNSRTVTLKKGNVTFTSSAEDLER</sequence>
<evidence type="ECO:0000256" key="4">
    <source>
        <dbReference type="SAM" id="Coils"/>
    </source>
</evidence>
<dbReference type="InterPro" id="IPR027417">
    <property type="entry name" value="P-loop_NTPase"/>
</dbReference>
<dbReference type="PIRSF" id="PIRSF005814">
    <property type="entry name" value="MutS_YshD"/>
    <property type="match status" value="1"/>
</dbReference>
<dbReference type="SMART" id="SM00533">
    <property type="entry name" value="MUTSd"/>
    <property type="match status" value="1"/>
</dbReference>
<dbReference type="GO" id="GO:0016887">
    <property type="term" value="F:ATP hydrolysis activity"/>
    <property type="evidence" value="ECO:0007669"/>
    <property type="project" value="InterPro"/>
</dbReference>
<dbReference type="SUPFAM" id="SSF52540">
    <property type="entry name" value="P-loop containing nucleoside triphosphate hydrolases"/>
    <property type="match status" value="1"/>
</dbReference>
<dbReference type="Proteomes" id="UP001472866">
    <property type="component" value="Chromosome 17"/>
</dbReference>
<evidence type="ECO:0000313" key="8">
    <source>
        <dbReference type="Proteomes" id="UP001472866"/>
    </source>
</evidence>
<keyword evidence="4" id="KW-0175">Coiled coil</keyword>
<dbReference type="InterPro" id="IPR000432">
    <property type="entry name" value="DNA_mismatch_repair_MutS_C"/>
</dbReference>